<evidence type="ECO:0000313" key="2">
    <source>
        <dbReference type="EMBL" id="GIZ45465.1"/>
    </source>
</evidence>
<accession>A0A9P3FJV1</accession>
<evidence type="ECO:0000313" key="3">
    <source>
        <dbReference type="Proteomes" id="UP000825890"/>
    </source>
</evidence>
<dbReference type="SUPFAM" id="SSF50370">
    <property type="entry name" value="Ricin B-like lectins"/>
    <property type="match status" value="1"/>
</dbReference>
<gene>
    <name evidence="2" type="ORF">CKM354_000863000</name>
</gene>
<dbReference type="OrthoDB" id="4476188at2759"/>
<dbReference type="InterPro" id="IPR000772">
    <property type="entry name" value="Ricin_B_lectin"/>
</dbReference>
<sequence>MSDWIGPNSYYIVSREKDTVFIDLSGGSATSDNKVQIWDGPGRTNPNSIWHIVHLGIGSTGRYEYHFLNRKSGTYLTSPTSDVISKTDVQLTVTANLTSPWTNRTRWSIVPCRNNTGAYWIVPVLNTKLALNVKGGGSTNGTELILYAIESDPGAKNAQWFLRLSDDAILNCKDLPKAPLDK</sequence>
<dbReference type="EMBL" id="BOLY01000005">
    <property type="protein sequence ID" value="GIZ45465.1"/>
    <property type="molecule type" value="Genomic_DNA"/>
</dbReference>
<protein>
    <recommendedName>
        <fullName evidence="1">Ricin B lectin domain-containing protein</fullName>
    </recommendedName>
</protein>
<comment type="caution">
    <text evidence="2">The sequence shown here is derived from an EMBL/GenBank/DDBJ whole genome shotgun (WGS) entry which is preliminary data.</text>
</comment>
<dbReference type="PROSITE" id="PS50231">
    <property type="entry name" value="RICIN_B_LECTIN"/>
    <property type="match status" value="1"/>
</dbReference>
<dbReference type="GeneID" id="68294205"/>
<evidence type="ECO:0000259" key="1">
    <source>
        <dbReference type="Pfam" id="PF14200"/>
    </source>
</evidence>
<dbReference type="Pfam" id="PF14200">
    <property type="entry name" value="RicinB_lectin_2"/>
    <property type="match status" value="1"/>
</dbReference>
<dbReference type="Proteomes" id="UP000825890">
    <property type="component" value="Unassembled WGS sequence"/>
</dbReference>
<organism evidence="2 3">
    <name type="scientific">Cercospora kikuchii</name>
    <dbReference type="NCBI Taxonomy" id="84275"/>
    <lineage>
        <taxon>Eukaryota</taxon>
        <taxon>Fungi</taxon>
        <taxon>Dikarya</taxon>
        <taxon>Ascomycota</taxon>
        <taxon>Pezizomycotina</taxon>
        <taxon>Dothideomycetes</taxon>
        <taxon>Dothideomycetidae</taxon>
        <taxon>Mycosphaerellales</taxon>
        <taxon>Mycosphaerellaceae</taxon>
        <taxon>Cercospora</taxon>
    </lineage>
</organism>
<proteinExistence type="predicted"/>
<dbReference type="Gene3D" id="2.80.10.50">
    <property type="match status" value="1"/>
</dbReference>
<keyword evidence="3" id="KW-1185">Reference proteome</keyword>
<dbReference type="RefSeq" id="XP_044659952.1">
    <property type="nucleotide sequence ID" value="XM_044804017.1"/>
</dbReference>
<name>A0A9P3FJV1_9PEZI</name>
<feature type="domain" description="Ricin B lectin" evidence="1">
    <location>
        <begin position="47"/>
        <end position="147"/>
    </location>
</feature>
<reference evidence="2 3" key="1">
    <citation type="submission" date="2021-01" db="EMBL/GenBank/DDBJ databases">
        <title>Cercospora kikuchii MAFF 305040 whole genome shotgun sequence.</title>
        <authorList>
            <person name="Kashiwa T."/>
            <person name="Suzuki T."/>
        </authorList>
    </citation>
    <scope>NUCLEOTIDE SEQUENCE [LARGE SCALE GENOMIC DNA]</scope>
    <source>
        <strain evidence="2 3">MAFF 305040</strain>
    </source>
</reference>
<dbReference type="InterPro" id="IPR035992">
    <property type="entry name" value="Ricin_B-like_lectins"/>
</dbReference>
<dbReference type="AlphaFoldDB" id="A0A9P3FJV1"/>